<dbReference type="AlphaFoldDB" id="A0A0F0CRV9"/>
<name>A0A0F0CRV9_9BACT</name>
<dbReference type="InterPro" id="IPR019734">
    <property type="entry name" value="TPR_rpt"/>
</dbReference>
<dbReference type="SUPFAM" id="SSF48452">
    <property type="entry name" value="TPR-like"/>
    <property type="match status" value="2"/>
</dbReference>
<dbReference type="SMART" id="SM00028">
    <property type="entry name" value="TPR"/>
    <property type="match status" value="12"/>
</dbReference>
<protein>
    <submittedName>
        <fullName evidence="4">Uncharacterized protein</fullName>
    </submittedName>
</protein>
<feature type="repeat" description="TPR" evidence="3">
    <location>
        <begin position="326"/>
        <end position="359"/>
    </location>
</feature>
<evidence type="ECO:0000256" key="3">
    <source>
        <dbReference type="PROSITE-ProRule" id="PRU00339"/>
    </source>
</evidence>
<dbReference type="Proteomes" id="UP000033428">
    <property type="component" value="Unassembled WGS sequence"/>
</dbReference>
<feature type="repeat" description="TPR" evidence="3">
    <location>
        <begin position="463"/>
        <end position="496"/>
    </location>
</feature>
<dbReference type="Pfam" id="PF13432">
    <property type="entry name" value="TPR_16"/>
    <property type="match status" value="1"/>
</dbReference>
<evidence type="ECO:0000313" key="4">
    <source>
        <dbReference type="EMBL" id="KJJ84160.1"/>
    </source>
</evidence>
<evidence type="ECO:0000313" key="5">
    <source>
        <dbReference type="Proteomes" id="UP000033428"/>
    </source>
</evidence>
<reference evidence="4 5" key="1">
    <citation type="submission" date="2015-02" db="EMBL/GenBank/DDBJ databases">
        <title>Single-cell genomics of uncultivated deep-branching MTB reveals a conserved set of magnetosome genes.</title>
        <authorList>
            <person name="Kolinko S."/>
            <person name="Richter M."/>
            <person name="Glockner F.O."/>
            <person name="Brachmann A."/>
            <person name="Schuler D."/>
        </authorList>
    </citation>
    <scope>NUCLEOTIDE SEQUENCE [LARGE SCALE GENOMIC DNA]</scope>
    <source>
        <strain evidence="4">SKK-01</strain>
    </source>
</reference>
<dbReference type="PROSITE" id="PS50293">
    <property type="entry name" value="TPR_REGION"/>
    <property type="match status" value="2"/>
</dbReference>
<dbReference type="Pfam" id="PF13181">
    <property type="entry name" value="TPR_8"/>
    <property type="match status" value="1"/>
</dbReference>
<evidence type="ECO:0000256" key="1">
    <source>
        <dbReference type="ARBA" id="ARBA00022737"/>
    </source>
</evidence>
<dbReference type="EMBL" id="JYNY01000398">
    <property type="protein sequence ID" value="KJJ84160.1"/>
    <property type="molecule type" value="Genomic_DNA"/>
</dbReference>
<evidence type="ECO:0000256" key="2">
    <source>
        <dbReference type="ARBA" id="ARBA00022803"/>
    </source>
</evidence>
<keyword evidence="5" id="KW-1185">Reference proteome</keyword>
<feature type="repeat" description="TPR" evidence="3">
    <location>
        <begin position="190"/>
        <end position="223"/>
    </location>
</feature>
<proteinExistence type="predicted"/>
<dbReference type="PANTHER" id="PTHR44858">
    <property type="entry name" value="TETRATRICOPEPTIDE REPEAT PROTEIN 6"/>
    <property type="match status" value="1"/>
</dbReference>
<dbReference type="InterPro" id="IPR050498">
    <property type="entry name" value="Ycf3"/>
</dbReference>
<comment type="caution">
    <text evidence="4">The sequence shown here is derived from an EMBL/GenBank/DDBJ whole genome shotgun (WGS) entry which is preliminary data.</text>
</comment>
<keyword evidence="1" id="KW-0677">Repeat</keyword>
<dbReference type="InterPro" id="IPR011990">
    <property type="entry name" value="TPR-like_helical_dom_sf"/>
</dbReference>
<sequence>MLKSRYRFFLLLLIFNAIFFVVSERVFSSDVLDNEYFINKERVLDSEVKALSLSLSHYIMAGIYDSQNKIPLAISEYEEVLKYNENIAYIYVRLASDFFLKGINEQAEKMTLKATSLEPENVKVKFLTAMIAAAKNDYIKAEMLYKEIIVSEPENLHALSILADLLLVEGKIDEALEIYEKMSGILKNSFVINFNLGVLYTKMEKWDRAEQILEKVLMLDKNHIEANFLLGFIYESKGELDKAVNQYNGIIEKDKFSRDAYYRIYDIFLREKAFKKAEDTLRLFIQLVPSEEEAYVKLFSMYLVNDDYKNAEKILKEALNNNVESADIYSNLGYLALLASDYISAVRYYKKSVEINPEDLGNKFYLSVALNKSGNKKDAICVLEKSVSSGKVIAEIYNYLGFLYVESGENLEEAVYLIKEALKLDPSNIFYMNSLGSAFDKKRDLDTALNYFLIANSANTGDAEILENLVDIYISKKDFWDTKEFWEKAYKLEPDNNALSEKFKNIQEQGSL</sequence>
<organism evidence="4 5">
    <name type="scientific">Candidatus Omnitrophus magneticus</name>
    <dbReference type="NCBI Taxonomy" id="1609969"/>
    <lineage>
        <taxon>Bacteria</taxon>
        <taxon>Pseudomonadati</taxon>
        <taxon>Candidatus Omnitrophota</taxon>
        <taxon>Candidatus Omnitrophus</taxon>
    </lineage>
</organism>
<accession>A0A0F0CRV9</accession>
<dbReference type="PANTHER" id="PTHR44858:SF1">
    <property type="entry name" value="UDP-N-ACETYLGLUCOSAMINE--PEPTIDE N-ACETYLGLUCOSAMINYLTRANSFERASE SPINDLY-RELATED"/>
    <property type="match status" value="1"/>
</dbReference>
<keyword evidence="2 3" id="KW-0802">TPR repeat</keyword>
<dbReference type="Gene3D" id="1.25.40.10">
    <property type="entry name" value="Tetratricopeptide repeat domain"/>
    <property type="match status" value="3"/>
</dbReference>
<dbReference type="Pfam" id="PF14559">
    <property type="entry name" value="TPR_19"/>
    <property type="match status" value="1"/>
</dbReference>
<dbReference type="PROSITE" id="PS50005">
    <property type="entry name" value="TPR"/>
    <property type="match status" value="3"/>
</dbReference>
<gene>
    <name evidence="4" type="ORF">OMAG_001972</name>
</gene>